<dbReference type="InterPro" id="IPR002641">
    <property type="entry name" value="PNPLA_dom"/>
</dbReference>
<evidence type="ECO:0000313" key="4">
    <source>
        <dbReference type="EMBL" id="RRH88404.1"/>
    </source>
</evidence>
<dbReference type="Proteomes" id="UP000271590">
    <property type="component" value="Unassembled WGS sequence"/>
</dbReference>
<feature type="short sequence motif" description="GXGXXG" evidence="2">
    <location>
        <begin position="15"/>
        <end position="20"/>
    </location>
</feature>
<sequence length="561" mass="60117">MDSNQPVFTILSFVGGGIRGLLSATILQRLAEKHDHVLKNTLMLAGCSTGAIITSELLAGKTPGDLIELFTSPTGEIKFYNNMNDRPDKPAYPIADVIASQAELHGDAPVSKAPRSVLLVSFNVGGLETREDGRVVPKPWDTLMFTNMLGTEQDRIDGLEGNADTPIAIAASSSGAMPGQLGSVLGNVDGAFFNHDPTVAAICLAVRNGVPLEKIVAITIGTGLMPDWVASDTAAWGAKQWMDGDGNPFDNTPPFLMNQARSSPVLDMCLSGTSAETMPRLAKMLLGDRYVNINPRLPCFIPENSTNAQAIELLQRHGNEVNIDEAVALIGKYWHQITGPLTPIVPPPLVPPLGPNSAVAAAIAKARAAAASAADEPPPPTPGHGEFFYIQHKETRKVLDIRGQSAAPGTPVILWDKKPVDDKTRANQQWEFVPAAGEPGWWYLQTAMPSDMVLTLGDSVGAAPQLDMQARSEASRARQLWSLISTEDIGWWFIQCKAQVVLSEYSNPDSVVPTVIAAADEGQPYKVAVGLPLDYAKDGPMSWGFLRLDDALLAASPRRRA</sequence>
<dbReference type="PANTHER" id="PTHR24138:SF10">
    <property type="entry name" value="PHOSPHOLIPASE A2"/>
    <property type="match status" value="1"/>
</dbReference>
<protein>
    <recommendedName>
        <fullName evidence="3">PNPLA domain-containing protein</fullName>
    </recommendedName>
</protein>
<dbReference type="Pfam" id="PF01734">
    <property type="entry name" value="Patatin"/>
    <property type="match status" value="1"/>
</dbReference>
<dbReference type="GO" id="GO:0016042">
    <property type="term" value="P:lipid catabolic process"/>
    <property type="evidence" value="ECO:0007669"/>
    <property type="project" value="UniProtKB-UniRule"/>
</dbReference>
<feature type="short sequence motif" description="DGA/G" evidence="2">
    <location>
        <begin position="189"/>
        <end position="191"/>
    </location>
</feature>
<feature type="active site" description="Nucleophile" evidence="2">
    <location>
        <position position="48"/>
    </location>
</feature>
<evidence type="ECO:0000313" key="5">
    <source>
        <dbReference type="Proteomes" id="UP000271590"/>
    </source>
</evidence>
<dbReference type="Gene3D" id="3.40.1090.10">
    <property type="entry name" value="Cytosolic phospholipase A2 catalytic domain"/>
    <property type="match status" value="1"/>
</dbReference>
<dbReference type="AlphaFoldDB" id="A0A3P3EPS5"/>
<reference evidence="4 5" key="1">
    <citation type="submission" date="2018-11" db="EMBL/GenBank/DDBJ databases">
        <title>The genome of Variovorax sp T529.</title>
        <authorList>
            <person name="Gao J."/>
        </authorList>
    </citation>
    <scope>NUCLEOTIDE SEQUENCE [LARGE SCALE GENOMIC DNA]</scope>
    <source>
        <strain evidence="4 5">T529</strain>
    </source>
</reference>
<keyword evidence="2" id="KW-0378">Hydrolase</keyword>
<evidence type="ECO:0000256" key="2">
    <source>
        <dbReference type="PROSITE-ProRule" id="PRU01161"/>
    </source>
</evidence>
<accession>A0A3P3EPS5</accession>
<dbReference type="InterPro" id="IPR047156">
    <property type="entry name" value="Teg/CotR/CapV-like"/>
</dbReference>
<dbReference type="RefSeq" id="WP_124958677.1">
    <property type="nucleotide sequence ID" value="NZ_RQXU01000006.1"/>
</dbReference>
<dbReference type="CDD" id="cd00161">
    <property type="entry name" value="beta-trefoil_Ricin-like"/>
    <property type="match status" value="1"/>
</dbReference>
<comment type="caution">
    <text evidence="4">The sequence shown here is derived from an EMBL/GenBank/DDBJ whole genome shotgun (WGS) entry which is preliminary data.</text>
</comment>
<dbReference type="GO" id="GO:0016787">
    <property type="term" value="F:hydrolase activity"/>
    <property type="evidence" value="ECO:0007669"/>
    <property type="project" value="UniProtKB-UniRule"/>
</dbReference>
<dbReference type="InterPro" id="IPR016035">
    <property type="entry name" value="Acyl_Trfase/lysoPLipase"/>
</dbReference>
<dbReference type="SUPFAM" id="SSF52151">
    <property type="entry name" value="FabD/lysophospholipase-like"/>
    <property type="match status" value="1"/>
</dbReference>
<gene>
    <name evidence="4" type="ORF">EH244_12245</name>
</gene>
<feature type="active site" description="Proton acceptor" evidence="2">
    <location>
        <position position="189"/>
    </location>
</feature>
<feature type="short sequence motif" description="GXSXG" evidence="2">
    <location>
        <begin position="46"/>
        <end position="50"/>
    </location>
</feature>
<keyword evidence="2" id="KW-0442">Lipid degradation</keyword>
<dbReference type="SUPFAM" id="SSF50370">
    <property type="entry name" value="Ricin B-like lectins"/>
    <property type="match status" value="1"/>
</dbReference>
<organism evidence="4 5">
    <name type="scientific">Variovorax beijingensis</name>
    <dbReference type="NCBI Taxonomy" id="2496117"/>
    <lineage>
        <taxon>Bacteria</taxon>
        <taxon>Pseudomonadati</taxon>
        <taxon>Pseudomonadota</taxon>
        <taxon>Betaproteobacteria</taxon>
        <taxon>Burkholderiales</taxon>
        <taxon>Comamonadaceae</taxon>
        <taxon>Variovorax</taxon>
    </lineage>
</organism>
<evidence type="ECO:0000256" key="1">
    <source>
        <dbReference type="ARBA" id="ARBA00023098"/>
    </source>
</evidence>
<keyword evidence="1 2" id="KW-0443">Lipid metabolism</keyword>
<dbReference type="PROSITE" id="PS51635">
    <property type="entry name" value="PNPLA"/>
    <property type="match status" value="1"/>
</dbReference>
<dbReference type="PANTHER" id="PTHR24138">
    <property type="entry name" value="INTRACELLLAR PHOSPHOLIPASE A FAMILY"/>
    <property type="match status" value="1"/>
</dbReference>
<name>A0A3P3EPS5_9BURK</name>
<feature type="domain" description="PNPLA" evidence="3">
    <location>
        <begin position="11"/>
        <end position="202"/>
    </location>
</feature>
<dbReference type="InterPro" id="IPR035992">
    <property type="entry name" value="Ricin_B-like_lectins"/>
</dbReference>
<dbReference type="Gene3D" id="2.80.10.50">
    <property type="match status" value="1"/>
</dbReference>
<proteinExistence type="predicted"/>
<evidence type="ECO:0000259" key="3">
    <source>
        <dbReference type="PROSITE" id="PS51635"/>
    </source>
</evidence>
<dbReference type="EMBL" id="RQXU01000006">
    <property type="protein sequence ID" value="RRH88404.1"/>
    <property type="molecule type" value="Genomic_DNA"/>
</dbReference>